<gene>
    <name evidence="2" type="ORF">GIB67_030752</name>
</gene>
<dbReference type="AlphaFoldDB" id="A0A7J7L359"/>
<proteinExistence type="predicted"/>
<feature type="compositionally biased region" description="Polar residues" evidence="1">
    <location>
        <begin position="86"/>
        <end position="102"/>
    </location>
</feature>
<evidence type="ECO:0000256" key="1">
    <source>
        <dbReference type="SAM" id="MobiDB-lite"/>
    </source>
</evidence>
<organism evidence="2 3">
    <name type="scientific">Kingdonia uniflora</name>
    <dbReference type="NCBI Taxonomy" id="39325"/>
    <lineage>
        <taxon>Eukaryota</taxon>
        <taxon>Viridiplantae</taxon>
        <taxon>Streptophyta</taxon>
        <taxon>Embryophyta</taxon>
        <taxon>Tracheophyta</taxon>
        <taxon>Spermatophyta</taxon>
        <taxon>Magnoliopsida</taxon>
        <taxon>Ranunculales</taxon>
        <taxon>Circaeasteraceae</taxon>
        <taxon>Kingdonia</taxon>
    </lineage>
</organism>
<evidence type="ECO:0000313" key="3">
    <source>
        <dbReference type="Proteomes" id="UP000541444"/>
    </source>
</evidence>
<feature type="region of interest" description="Disordered" evidence="1">
    <location>
        <begin position="157"/>
        <end position="250"/>
    </location>
</feature>
<sequence length="274" mass="29683">MLQNQSRKKAKLLTSHEKVNESNEITVSLDNNVKWANTDHINIDDEECNAHNCSNDDEVNGDEENDDSGSNNRDKKNQAEEFGKSNEPTSNPSSTRVSSVQPNGAPARKHVFASTLNSASPPFYPSSSSNQDVPVTQKMDSGIIIKTSSSYPFEDNFFSNSSGVPRGKNVSRSNSQDRNYIDDSICPVVGKSSNQQSSGFPPQRSSNNQVVRVSQQAHANQRLTSRASSTDSSENGELDSPTGLNKSKTALVGKGKLNQVEGSRLFSIMGPLGV</sequence>
<dbReference type="InterPro" id="IPR044796">
    <property type="entry name" value="MLN51_plant"/>
</dbReference>
<reference evidence="2 3" key="1">
    <citation type="journal article" date="2020" name="IScience">
        <title>Genome Sequencing of the Endangered Kingdonia uniflora (Circaeasteraceae, Ranunculales) Reveals Potential Mechanisms of Evolutionary Specialization.</title>
        <authorList>
            <person name="Sun Y."/>
            <person name="Deng T."/>
            <person name="Zhang A."/>
            <person name="Moore M.J."/>
            <person name="Landis J.B."/>
            <person name="Lin N."/>
            <person name="Zhang H."/>
            <person name="Zhang X."/>
            <person name="Huang J."/>
            <person name="Zhang X."/>
            <person name="Sun H."/>
            <person name="Wang H."/>
        </authorList>
    </citation>
    <scope>NUCLEOTIDE SEQUENCE [LARGE SCALE GENOMIC DNA]</scope>
    <source>
        <strain evidence="2">TB1705</strain>
        <tissue evidence="2">Leaf</tissue>
    </source>
</reference>
<feature type="compositionally biased region" description="Acidic residues" evidence="1">
    <location>
        <begin position="55"/>
        <end position="67"/>
    </location>
</feature>
<dbReference type="OrthoDB" id="660348at2759"/>
<accession>A0A7J7L359</accession>
<dbReference type="GO" id="GO:0006397">
    <property type="term" value="P:mRNA processing"/>
    <property type="evidence" value="ECO:0007669"/>
    <property type="project" value="InterPro"/>
</dbReference>
<evidence type="ECO:0000313" key="2">
    <source>
        <dbReference type="EMBL" id="KAF6136988.1"/>
    </source>
</evidence>
<dbReference type="GO" id="GO:0035145">
    <property type="term" value="C:exon-exon junction complex"/>
    <property type="evidence" value="ECO:0007669"/>
    <property type="project" value="InterPro"/>
</dbReference>
<feature type="compositionally biased region" description="Basic residues" evidence="1">
    <location>
        <begin position="1"/>
        <end position="11"/>
    </location>
</feature>
<feature type="compositionally biased region" description="Polar residues" evidence="1">
    <location>
        <begin position="191"/>
        <end position="235"/>
    </location>
</feature>
<name>A0A7J7L359_9MAGN</name>
<dbReference type="Proteomes" id="UP000541444">
    <property type="component" value="Unassembled WGS sequence"/>
</dbReference>
<feature type="region of interest" description="Disordered" evidence="1">
    <location>
        <begin position="1"/>
        <end position="30"/>
    </location>
</feature>
<comment type="caution">
    <text evidence="2">The sequence shown here is derived from an EMBL/GenBank/DDBJ whole genome shotgun (WGS) entry which is preliminary data.</text>
</comment>
<dbReference type="PANTHER" id="PTHR46837:SF5">
    <property type="entry name" value="PROTEIN MLN51 HOMOLOG"/>
    <property type="match status" value="1"/>
</dbReference>
<protein>
    <submittedName>
        <fullName evidence="2">Uncharacterized protein</fullName>
    </submittedName>
</protein>
<feature type="region of interest" description="Disordered" evidence="1">
    <location>
        <begin position="43"/>
        <end position="106"/>
    </location>
</feature>
<dbReference type="EMBL" id="JACGCM010002660">
    <property type="protein sequence ID" value="KAF6136988.1"/>
    <property type="molecule type" value="Genomic_DNA"/>
</dbReference>
<keyword evidence="3" id="KW-1185">Reference proteome</keyword>
<feature type="compositionally biased region" description="Basic and acidic residues" evidence="1">
    <location>
        <begin position="72"/>
        <end position="84"/>
    </location>
</feature>
<dbReference type="PANTHER" id="PTHR46837">
    <property type="entry name" value="PROTEIN MLN51 HOMOLOG"/>
    <property type="match status" value="1"/>
</dbReference>
<dbReference type="GO" id="GO:0003729">
    <property type="term" value="F:mRNA binding"/>
    <property type="evidence" value="ECO:0007669"/>
    <property type="project" value="InterPro"/>
</dbReference>